<keyword evidence="3" id="KW-1185">Reference proteome</keyword>
<dbReference type="Proteomes" id="UP000019772">
    <property type="component" value="Chromosome"/>
</dbReference>
<reference evidence="2 3" key="1">
    <citation type="journal article" date="2014" name="PLoS Genet.">
        <title>Comparative Genomic Analysis of N2-Fixing and Non-N2-Fixing Paenibacillus spp.: Organization, Evolution and Expression of the Nitrogen Fixation Genes.</title>
        <authorList>
            <person name="Xie J.B."/>
            <person name="Du Z."/>
            <person name="Bai L."/>
            <person name="Tian C."/>
            <person name="Zhang Y."/>
            <person name="Xie J.Y."/>
            <person name="Wang T."/>
            <person name="Liu X."/>
            <person name="Chen X."/>
            <person name="Cheng Q."/>
            <person name="Chen S."/>
            <person name="Li J."/>
        </authorList>
    </citation>
    <scope>NUCLEOTIDE SEQUENCE [LARGE SCALE GENOMIC DNA]</scope>
    <source>
        <strain evidence="2 3">T27</strain>
    </source>
</reference>
<protein>
    <submittedName>
        <fullName evidence="2">von Willebrand factor type A</fullName>
    </submittedName>
</protein>
<dbReference type="Pfam" id="PF00092">
    <property type="entry name" value="VWA"/>
    <property type="match status" value="1"/>
</dbReference>
<gene>
    <name evidence="2" type="ORF">PSAB_03450</name>
</gene>
<dbReference type="KEGG" id="psab:PSAB_03450"/>
<proteinExistence type="predicted"/>
<dbReference type="AlphaFoldDB" id="X4Z7A3"/>
<accession>X4Z7A3</accession>
<dbReference type="PROSITE" id="PS50234">
    <property type="entry name" value="VWFA"/>
    <property type="match status" value="1"/>
</dbReference>
<sequence length="234" mass="25843">MFNPKKFTAGNVKPLPVYLLLDVSGSMSTDGKIEALNKAVVQMIETFADEEVVDAEIHVAVITFGGKVSLHQQPTKAANIQWVNMNATGSTPMGKALEMAKAMIEDKEVTSGMAYRPVMVLVSDGMPDSGWERPLHELVSSGRSSKCDRMAMAIGRDAHKDVLNKFIEGTGRKLFFAENAKQLHEFFNLVTMSTIVRTRSKDRNQVVVDPEIMMDSASVRPASQVQSDDEEGYW</sequence>
<dbReference type="eggNOG" id="COG4245">
    <property type="taxonomic scope" value="Bacteria"/>
</dbReference>
<dbReference type="EMBL" id="CP004078">
    <property type="protein sequence ID" value="AHV95626.1"/>
    <property type="molecule type" value="Genomic_DNA"/>
</dbReference>
<name>X4Z7A3_9BACL</name>
<dbReference type="STRING" id="1268072.PSAB_03450"/>
<evidence type="ECO:0000313" key="3">
    <source>
        <dbReference type="Proteomes" id="UP000019772"/>
    </source>
</evidence>
<feature type="domain" description="VWFA" evidence="1">
    <location>
        <begin position="16"/>
        <end position="190"/>
    </location>
</feature>
<dbReference type="PATRIC" id="fig|1268072.3.peg.713"/>
<dbReference type="SMART" id="SM00327">
    <property type="entry name" value="VWA"/>
    <property type="match status" value="1"/>
</dbReference>
<dbReference type="OrthoDB" id="9806395at2"/>
<organism evidence="2 3">
    <name type="scientific">Paenibacillus sabinae T27</name>
    <dbReference type="NCBI Taxonomy" id="1268072"/>
    <lineage>
        <taxon>Bacteria</taxon>
        <taxon>Bacillati</taxon>
        <taxon>Bacillota</taxon>
        <taxon>Bacilli</taxon>
        <taxon>Bacillales</taxon>
        <taxon>Paenibacillaceae</taxon>
        <taxon>Paenibacillus</taxon>
    </lineage>
</organism>
<dbReference type="InterPro" id="IPR036465">
    <property type="entry name" value="vWFA_dom_sf"/>
</dbReference>
<dbReference type="HOGENOM" id="CLU_082324_1_0_9"/>
<dbReference type="InterPro" id="IPR002035">
    <property type="entry name" value="VWF_A"/>
</dbReference>
<dbReference type="Gene3D" id="3.40.50.410">
    <property type="entry name" value="von Willebrand factor, type A domain"/>
    <property type="match status" value="1"/>
</dbReference>
<evidence type="ECO:0000313" key="2">
    <source>
        <dbReference type="EMBL" id="AHV95626.1"/>
    </source>
</evidence>
<evidence type="ECO:0000259" key="1">
    <source>
        <dbReference type="PROSITE" id="PS50234"/>
    </source>
</evidence>
<dbReference type="RefSeq" id="WP_025333213.1">
    <property type="nucleotide sequence ID" value="NZ_CP004078.1"/>
</dbReference>
<dbReference type="SUPFAM" id="SSF53300">
    <property type="entry name" value="vWA-like"/>
    <property type="match status" value="1"/>
</dbReference>